<sequence length="129" mass="15016">MKYFIIIIALSFITKPLIPLVDYVINHEYIATELCENIAKPEMHCDGKCHLKKELAKAASDEKPISNQKSSISKQEVELLFCQFVDAIYFRTLFSTLKNKISDRYQNLYFHNSIDTVFHPPTILNFLKQ</sequence>
<accession>A0ABY9RAP2</accession>
<reference evidence="1" key="1">
    <citation type="submission" date="2023-09" db="EMBL/GenBank/DDBJ databases">
        <title>Flavobacterium sp. 20NA77.7 isolated from freshwater.</title>
        <authorList>
            <person name="Le V."/>
            <person name="Ko S.-R."/>
            <person name="Ahn C.-Y."/>
            <person name="Oh H.-M."/>
        </authorList>
    </citation>
    <scope>NUCLEOTIDE SEQUENCE</scope>
    <source>
        <strain evidence="1">20NA77.7</strain>
    </source>
</reference>
<organism evidence="1 2">
    <name type="scientific">Flavobacterium nakdongensis</name>
    <dbReference type="NCBI Taxonomy" id="3073563"/>
    <lineage>
        <taxon>Bacteria</taxon>
        <taxon>Pseudomonadati</taxon>
        <taxon>Bacteroidota</taxon>
        <taxon>Flavobacteriia</taxon>
        <taxon>Flavobacteriales</taxon>
        <taxon>Flavobacteriaceae</taxon>
        <taxon>Flavobacterium</taxon>
    </lineage>
</organism>
<protein>
    <submittedName>
        <fullName evidence="1">Uncharacterized protein</fullName>
    </submittedName>
</protein>
<name>A0ABY9RAP2_9FLAO</name>
<dbReference type="EMBL" id="CP133721">
    <property type="protein sequence ID" value="WMW78303.1"/>
    <property type="molecule type" value="Genomic_DNA"/>
</dbReference>
<proteinExistence type="predicted"/>
<dbReference type="Proteomes" id="UP001180481">
    <property type="component" value="Chromosome"/>
</dbReference>
<gene>
    <name evidence="1" type="ORF">RF683_02330</name>
</gene>
<keyword evidence="2" id="KW-1185">Reference proteome</keyword>
<evidence type="ECO:0000313" key="1">
    <source>
        <dbReference type="EMBL" id="WMW78303.1"/>
    </source>
</evidence>
<dbReference type="RefSeq" id="WP_309532619.1">
    <property type="nucleotide sequence ID" value="NZ_CP133721.1"/>
</dbReference>
<evidence type="ECO:0000313" key="2">
    <source>
        <dbReference type="Proteomes" id="UP001180481"/>
    </source>
</evidence>